<accession>A0A1I4CC84</accession>
<evidence type="ECO:0000313" key="5">
    <source>
        <dbReference type="Proteomes" id="UP000198804"/>
    </source>
</evidence>
<reference evidence="5" key="1">
    <citation type="submission" date="2016-10" db="EMBL/GenBank/DDBJ databases">
        <authorList>
            <person name="Varghese N."/>
            <person name="Submissions S."/>
        </authorList>
    </citation>
    <scope>NUCLEOTIDE SEQUENCE [LARGE SCALE GENOMIC DNA]</scope>
    <source>
        <strain evidence="5">CGMCC 1.6474</strain>
    </source>
</reference>
<feature type="domain" description="DUF4349" evidence="3">
    <location>
        <begin position="54"/>
        <end position="273"/>
    </location>
</feature>
<organism evidence="4 5">
    <name type="scientific">Methylorubrum salsuginis</name>
    <dbReference type="NCBI Taxonomy" id="414703"/>
    <lineage>
        <taxon>Bacteria</taxon>
        <taxon>Pseudomonadati</taxon>
        <taxon>Pseudomonadota</taxon>
        <taxon>Alphaproteobacteria</taxon>
        <taxon>Hyphomicrobiales</taxon>
        <taxon>Methylobacteriaceae</taxon>
        <taxon>Methylorubrum</taxon>
    </lineage>
</organism>
<evidence type="ECO:0000256" key="2">
    <source>
        <dbReference type="SAM" id="SignalP"/>
    </source>
</evidence>
<proteinExistence type="predicted"/>
<gene>
    <name evidence="4" type="ORF">SAMN04488125_104149</name>
</gene>
<dbReference type="PROSITE" id="PS51257">
    <property type="entry name" value="PROKAR_LIPOPROTEIN"/>
    <property type="match status" value="1"/>
</dbReference>
<name>A0A1I4CC84_9HYPH</name>
<feature type="signal peptide" evidence="2">
    <location>
        <begin position="1"/>
        <end position="19"/>
    </location>
</feature>
<evidence type="ECO:0000313" key="4">
    <source>
        <dbReference type="EMBL" id="SFK78794.1"/>
    </source>
</evidence>
<dbReference type="Pfam" id="PF14257">
    <property type="entry name" value="DUF4349"/>
    <property type="match status" value="1"/>
</dbReference>
<dbReference type="AlphaFoldDB" id="A0A1I4CC84"/>
<evidence type="ECO:0000259" key="3">
    <source>
        <dbReference type="Pfam" id="PF14257"/>
    </source>
</evidence>
<dbReference type="EMBL" id="FOSV01000004">
    <property type="protein sequence ID" value="SFK78794.1"/>
    <property type="molecule type" value="Genomic_DNA"/>
</dbReference>
<keyword evidence="2" id="KW-0732">Signal</keyword>
<keyword evidence="5" id="KW-1185">Reference proteome</keyword>
<dbReference type="STRING" id="414703.SAMN04488125_104149"/>
<dbReference type="RefSeq" id="WP_244535333.1">
    <property type="nucleotide sequence ID" value="NZ_FOSV01000004.1"/>
</dbReference>
<sequence length="293" mass="31932">MMGRQRLACALLPALVLLAGCSGSERNRAEGPPPAAPFAEVARQDARAQENGPKLAYRHDLTVALAPDRVAPHFAAARDRCLTDAALTCTLLQSSIRGGSGTSQPQATVQVRLAHTSVAAFVAAATAPLPGETADEVVLQDQATRAEDLTRALADTVRRLAQLNDYRTRLTALSEKSDNRAEDLIRIASELAQVQSQIEEVDGERRGLDERVDNEIVTVNYRATRAQAGAFAPVQEVWARSGPIFGQSAASALRFAVASLPWLPVALIGLLLLRWVWRLRRRRRRPSRLRIEP</sequence>
<keyword evidence="1" id="KW-0472">Membrane</keyword>
<feature type="transmembrane region" description="Helical" evidence="1">
    <location>
        <begin position="255"/>
        <end position="277"/>
    </location>
</feature>
<protein>
    <recommendedName>
        <fullName evidence="3">DUF4349 domain-containing protein</fullName>
    </recommendedName>
</protein>
<keyword evidence="1" id="KW-0812">Transmembrane</keyword>
<keyword evidence="1" id="KW-1133">Transmembrane helix</keyword>
<evidence type="ECO:0000256" key="1">
    <source>
        <dbReference type="SAM" id="Phobius"/>
    </source>
</evidence>
<dbReference type="InterPro" id="IPR025645">
    <property type="entry name" value="DUF4349"/>
</dbReference>
<feature type="chain" id="PRO_5011566962" description="DUF4349 domain-containing protein" evidence="2">
    <location>
        <begin position="20"/>
        <end position="293"/>
    </location>
</feature>
<dbReference type="Proteomes" id="UP000198804">
    <property type="component" value="Unassembled WGS sequence"/>
</dbReference>